<comment type="caution">
    <text evidence="1">The sequence shown here is derived from an EMBL/GenBank/DDBJ whole genome shotgun (WGS) entry which is preliminary data.</text>
</comment>
<keyword evidence="2" id="KW-1185">Reference proteome</keyword>
<dbReference type="Proteomes" id="UP000676246">
    <property type="component" value="Unassembled WGS sequence"/>
</dbReference>
<dbReference type="EMBL" id="JAGQDD010000009">
    <property type="protein sequence ID" value="MBQ0931614.1"/>
    <property type="molecule type" value="Genomic_DNA"/>
</dbReference>
<sequence length="129" mass="14125">MRLEPYLSVDDLPFSATPDEVRERCGPPDHEGINAVALHELDYGHVVFRFQASGRLEEVTKPSAVLHLGALAVPFATLESFIATQDPDAFVRAGYVVSPRFGLAFVPGQPPWVTALARHCIATWRAMAP</sequence>
<accession>A0A940Y7Q4</accession>
<protein>
    <submittedName>
        <fullName evidence="1">Uncharacterized protein</fullName>
    </submittedName>
</protein>
<proteinExistence type="predicted"/>
<evidence type="ECO:0000313" key="1">
    <source>
        <dbReference type="EMBL" id="MBQ0931614.1"/>
    </source>
</evidence>
<name>A0A940Y7Q4_9BURK</name>
<dbReference type="AlphaFoldDB" id="A0A940Y7Q4"/>
<dbReference type="RefSeq" id="WP_210854582.1">
    <property type="nucleotide sequence ID" value="NZ_JAGQDD010000009.1"/>
</dbReference>
<gene>
    <name evidence="1" type="ORF">KAK03_14095</name>
</gene>
<evidence type="ECO:0000313" key="2">
    <source>
        <dbReference type="Proteomes" id="UP000676246"/>
    </source>
</evidence>
<organism evidence="1 2">
    <name type="scientific">Ideonella alba</name>
    <dbReference type="NCBI Taxonomy" id="2824118"/>
    <lineage>
        <taxon>Bacteria</taxon>
        <taxon>Pseudomonadati</taxon>
        <taxon>Pseudomonadota</taxon>
        <taxon>Betaproteobacteria</taxon>
        <taxon>Burkholderiales</taxon>
        <taxon>Sphaerotilaceae</taxon>
        <taxon>Ideonella</taxon>
    </lineage>
</organism>
<reference evidence="1 2" key="1">
    <citation type="submission" date="2021-04" db="EMBL/GenBank/DDBJ databases">
        <title>The genome sequence of Ideonella sp. 3Y2.</title>
        <authorList>
            <person name="Liu Y."/>
        </authorList>
    </citation>
    <scope>NUCLEOTIDE SEQUENCE [LARGE SCALE GENOMIC DNA]</scope>
    <source>
        <strain evidence="1 2">3Y2</strain>
    </source>
</reference>